<feature type="domain" description="RecA family profile 2" evidence="7">
    <location>
        <begin position="208"/>
        <end position="281"/>
    </location>
</feature>
<dbReference type="InterPro" id="IPR020584">
    <property type="entry name" value="DNA_recomb/repair_RecA_CS"/>
</dbReference>
<reference evidence="8" key="1">
    <citation type="submission" date="2020-05" db="EMBL/GenBank/DDBJ databases">
        <authorList>
            <person name="Chiriac C."/>
            <person name="Salcher M."/>
            <person name="Ghai R."/>
            <person name="Kavagutti S V."/>
        </authorList>
    </citation>
    <scope>NUCLEOTIDE SEQUENCE</scope>
</reference>
<evidence type="ECO:0000256" key="2">
    <source>
        <dbReference type="ARBA" id="ARBA00022741"/>
    </source>
</evidence>
<dbReference type="InterPro" id="IPR020587">
    <property type="entry name" value="RecA_monomer-monomer_interface"/>
</dbReference>
<dbReference type="GO" id="GO:0005829">
    <property type="term" value="C:cytosol"/>
    <property type="evidence" value="ECO:0007669"/>
    <property type="project" value="TreeGrafter"/>
</dbReference>
<sequence>MATKNEDKAAKAKDAALQGALDQIERQFGQGSVMRMGDEGAQVRVDAIPTGALSLDLALGIGGVPRGRVIEVFGPESSGKTTLVYHMIAEAQKLGGICAFIDAEHAMDPLYAKEIGVNIDELLVSQPDYGEQALEICDMLVRSGAVDLVALDSVAALTPRAELEGQMGDQTVGLQARMMSQAMRKLTANLNRTQTLCVFTNQIREKIGVMFGSPETQPGGRALKFYSSQRLDIRRIETLKDGTEAIGNRVRVKVVKNKVAAPFRVAEFDIDFGKGISTSGCLIDLGVEHDVVKKSGAFFSYKDERLGQGRANSKVFLDENPEIAKKIEAEVYAAVGIDHDLVKRIDRSVVTPVPDDESAEVAADEQAA</sequence>
<dbReference type="InterPro" id="IPR020588">
    <property type="entry name" value="RecA_ATP-bd"/>
</dbReference>
<dbReference type="Pfam" id="PF21096">
    <property type="entry name" value="RecA_C"/>
    <property type="match status" value="1"/>
</dbReference>
<dbReference type="GO" id="GO:0003697">
    <property type="term" value="F:single-stranded DNA binding"/>
    <property type="evidence" value="ECO:0007669"/>
    <property type="project" value="InterPro"/>
</dbReference>
<dbReference type="PANTHER" id="PTHR45900">
    <property type="entry name" value="RECA"/>
    <property type="match status" value="1"/>
</dbReference>
<dbReference type="PROSITE" id="PS50162">
    <property type="entry name" value="RECA_2"/>
    <property type="match status" value="1"/>
</dbReference>
<dbReference type="AlphaFoldDB" id="A0A6J7E8F9"/>
<dbReference type="PROSITE" id="PS50163">
    <property type="entry name" value="RECA_3"/>
    <property type="match status" value="1"/>
</dbReference>
<dbReference type="InterPro" id="IPR023400">
    <property type="entry name" value="RecA_C_sf"/>
</dbReference>
<dbReference type="GO" id="GO:0005524">
    <property type="term" value="F:ATP binding"/>
    <property type="evidence" value="ECO:0007669"/>
    <property type="project" value="UniProtKB-KW"/>
</dbReference>
<evidence type="ECO:0000256" key="5">
    <source>
        <dbReference type="ARBA" id="ARBA00023172"/>
    </source>
</evidence>
<dbReference type="GO" id="GO:0006310">
    <property type="term" value="P:DNA recombination"/>
    <property type="evidence" value="ECO:0007669"/>
    <property type="project" value="UniProtKB-KW"/>
</dbReference>
<feature type="domain" description="RecA family profile 1" evidence="6">
    <location>
        <begin position="44"/>
        <end position="203"/>
    </location>
</feature>
<evidence type="ECO:0000313" key="8">
    <source>
        <dbReference type="EMBL" id="CAB4876839.1"/>
    </source>
</evidence>
<dbReference type="SMART" id="SM00382">
    <property type="entry name" value="AAA"/>
    <property type="match status" value="1"/>
</dbReference>
<protein>
    <submittedName>
        <fullName evidence="8">Unannotated protein</fullName>
    </submittedName>
</protein>
<evidence type="ECO:0000259" key="7">
    <source>
        <dbReference type="PROSITE" id="PS50163"/>
    </source>
</evidence>
<dbReference type="Gene3D" id="3.40.50.300">
    <property type="entry name" value="P-loop containing nucleotide triphosphate hydrolases"/>
    <property type="match status" value="1"/>
</dbReference>
<keyword evidence="4" id="KW-0238">DNA-binding</keyword>
<evidence type="ECO:0000259" key="6">
    <source>
        <dbReference type="PROSITE" id="PS50162"/>
    </source>
</evidence>
<dbReference type="GO" id="GO:0140664">
    <property type="term" value="F:ATP-dependent DNA damage sensor activity"/>
    <property type="evidence" value="ECO:0007669"/>
    <property type="project" value="InterPro"/>
</dbReference>
<dbReference type="PRINTS" id="PR00142">
    <property type="entry name" value="RECA"/>
</dbReference>
<keyword evidence="3" id="KW-0067">ATP-binding</keyword>
<dbReference type="SUPFAM" id="SSF52540">
    <property type="entry name" value="P-loop containing nucleoside triphosphate hydrolases"/>
    <property type="match status" value="1"/>
</dbReference>
<dbReference type="SUPFAM" id="SSF54752">
    <property type="entry name" value="RecA protein, C-terminal domain"/>
    <property type="match status" value="1"/>
</dbReference>
<dbReference type="Pfam" id="PF00154">
    <property type="entry name" value="RecA_N"/>
    <property type="match status" value="1"/>
</dbReference>
<keyword evidence="2" id="KW-0547">Nucleotide-binding</keyword>
<dbReference type="PANTHER" id="PTHR45900:SF1">
    <property type="entry name" value="MITOCHONDRIAL DNA REPAIR PROTEIN RECA HOMOLOG-RELATED"/>
    <property type="match status" value="1"/>
</dbReference>
<accession>A0A6J7E8F9</accession>
<dbReference type="CDD" id="cd00983">
    <property type="entry name" value="RecA"/>
    <property type="match status" value="1"/>
</dbReference>
<gene>
    <name evidence="8" type="ORF">UFOPK3444_01069</name>
</gene>
<dbReference type="InterPro" id="IPR027417">
    <property type="entry name" value="P-loop_NTPase"/>
</dbReference>
<dbReference type="InterPro" id="IPR003593">
    <property type="entry name" value="AAA+_ATPase"/>
</dbReference>
<dbReference type="NCBIfam" id="TIGR02012">
    <property type="entry name" value="tigrfam_recA"/>
    <property type="match status" value="1"/>
</dbReference>
<dbReference type="EMBL" id="CAFBLU010000016">
    <property type="protein sequence ID" value="CAB4876839.1"/>
    <property type="molecule type" value="Genomic_DNA"/>
</dbReference>
<evidence type="ECO:0000256" key="1">
    <source>
        <dbReference type="ARBA" id="ARBA00009391"/>
    </source>
</evidence>
<dbReference type="HAMAP" id="MF_00268">
    <property type="entry name" value="RecA"/>
    <property type="match status" value="1"/>
</dbReference>
<dbReference type="InterPro" id="IPR013765">
    <property type="entry name" value="DNA_recomb/repair_RecA"/>
</dbReference>
<dbReference type="InterPro" id="IPR049261">
    <property type="entry name" value="RecA-like_C"/>
</dbReference>
<dbReference type="InterPro" id="IPR049428">
    <property type="entry name" value="RecA-like_N"/>
</dbReference>
<comment type="similarity">
    <text evidence="1">Belongs to the RecA family.</text>
</comment>
<dbReference type="GO" id="GO:0006281">
    <property type="term" value="P:DNA repair"/>
    <property type="evidence" value="ECO:0007669"/>
    <property type="project" value="InterPro"/>
</dbReference>
<keyword evidence="5" id="KW-0233">DNA recombination</keyword>
<dbReference type="PROSITE" id="PS00321">
    <property type="entry name" value="RECA_1"/>
    <property type="match status" value="1"/>
</dbReference>
<evidence type="ECO:0000256" key="4">
    <source>
        <dbReference type="ARBA" id="ARBA00023125"/>
    </source>
</evidence>
<proteinExistence type="inferred from homology"/>
<evidence type="ECO:0000256" key="3">
    <source>
        <dbReference type="ARBA" id="ARBA00022840"/>
    </source>
</evidence>
<name>A0A6J7E8F9_9ZZZZ</name>
<dbReference type="FunFam" id="3.40.50.300:FF:000087">
    <property type="entry name" value="Recombinase RecA"/>
    <property type="match status" value="1"/>
</dbReference>
<organism evidence="8">
    <name type="scientific">freshwater metagenome</name>
    <dbReference type="NCBI Taxonomy" id="449393"/>
    <lineage>
        <taxon>unclassified sequences</taxon>
        <taxon>metagenomes</taxon>
        <taxon>ecological metagenomes</taxon>
    </lineage>
</organism>